<proteinExistence type="predicted"/>
<gene>
    <name evidence="2" type="ORF">TBRA_LOCUS10745</name>
</gene>
<dbReference type="EMBL" id="CADCXV010000929">
    <property type="protein sequence ID" value="CAB0038983.1"/>
    <property type="molecule type" value="Genomic_DNA"/>
</dbReference>
<feature type="region of interest" description="Disordered" evidence="1">
    <location>
        <begin position="26"/>
        <end position="57"/>
    </location>
</feature>
<feature type="region of interest" description="Disordered" evidence="1">
    <location>
        <begin position="62"/>
        <end position="81"/>
    </location>
</feature>
<organism evidence="2 3">
    <name type="scientific">Trichogramma brassicae</name>
    <dbReference type="NCBI Taxonomy" id="86971"/>
    <lineage>
        <taxon>Eukaryota</taxon>
        <taxon>Metazoa</taxon>
        <taxon>Ecdysozoa</taxon>
        <taxon>Arthropoda</taxon>
        <taxon>Hexapoda</taxon>
        <taxon>Insecta</taxon>
        <taxon>Pterygota</taxon>
        <taxon>Neoptera</taxon>
        <taxon>Endopterygota</taxon>
        <taxon>Hymenoptera</taxon>
        <taxon>Apocrita</taxon>
        <taxon>Proctotrupomorpha</taxon>
        <taxon>Chalcidoidea</taxon>
        <taxon>Trichogrammatidae</taxon>
        <taxon>Trichogramma</taxon>
    </lineage>
</organism>
<sequence length="110" mass="12074">MGDLVYGLIKWVSQIDPPWTAEARGALGGGSTPSECGETARVASRCDRSVRTRRHQRRITHKTTIRHDEKKRKNAGLAGARTTTPTLHIGISNHIFSPARLPTPALLLLL</sequence>
<dbReference type="Proteomes" id="UP000479190">
    <property type="component" value="Unassembled WGS sequence"/>
</dbReference>
<keyword evidence="3" id="KW-1185">Reference proteome</keyword>
<feature type="compositionally biased region" description="Basic residues" evidence="1">
    <location>
        <begin position="62"/>
        <end position="74"/>
    </location>
</feature>
<evidence type="ECO:0000313" key="3">
    <source>
        <dbReference type="Proteomes" id="UP000479190"/>
    </source>
</evidence>
<dbReference type="AlphaFoldDB" id="A0A6H5IN05"/>
<name>A0A6H5IN05_9HYME</name>
<protein>
    <submittedName>
        <fullName evidence="2">Uncharacterized protein</fullName>
    </submittedName>
</protein>
<reference evidence="2 3" key="1">
    <citation type="submission" date="2020-02" db="EMBL/GenBank/DDBJ databases">
        <authorList>
            <person name="Ferguson B K."/>
        </authorList>
    </citation>
    <scope>NUCLEOTIDE SEQUENCE [LARGE SCALE GENOMIC DNA]</scope>
</reference>
<accession>A0A6H5IN05</accession>
<evidence type="ECO:0000256" key="1">
    <source>
        <dbReference type="SAM" id="MobiDB-lite"/>
    </source>
</evidence>
<evidence type="ECO:0000313" key="2">
    <source>
        <dbReference type="EMBL" id="CAB0038983.1"/>
    </source>
</evidence>